<dbReference type="eggNOG" id="COG0574">
    <property type="taxonomic scope" value="Bacteria"/>
</dbReference>
<evidence type="ECO:0000313" key="3">
    <source>
        <dbReference type="Proteomes" id="UP000015344"/>
    </source>
</evidence>
<name>S9SMH3_PAEAL</name>
<dbReference type="PANTHER" id="PTHR22931">
    <property type="entry name" value="PHOSPHOENOLPYRUVATE DIKINASE-RELATED"/>
    <property type="match status" value="1"/>
</dbReference>
<dbReference type="SUPFAM" id="SSF56059">
    <property type="entry name" value="Glutathione synthetase ATP-binding domain-like"/>
    <property type="match status" value="1"/>
</dbReference>
<protein>
    <submittedName>
        <fullName evidence="2">Pyruvate phosphate dikinase</fullName>
        <ecNumber evidence="2">2.7.9.1</ecNumber>
    </submittedName>
</protein>
<dbReference type="EC" id="2.7.9.1" evidence="2"/>
<evidence type="ECO:0000313" key="2">
    <source>
        <dbReference type="EMBL" id="EPY05278.1"/>
    </source>
</evidence>
<dbReference type="InterPro" id="IPR010121">
    <property type="entry name" value="Pyruvate_phosphate_dikinase"/>
</dbReference>
<reference evidence="2 3" key="1">
    <citation type="submission" date="2013-05" db="EMBL/GenBank/DDBJ databases">
        <authorList>
            <person name="Strain E.A."/>
            <person name="Brown E."/>
            <person name="Allard M.W."/>
            <person name="Luo Y.L."/>
        </authorList>
    </citation>
    <scope>NUCLEOTIDE SEQUENCE [LARGE SCALE GENOMIC DNA]</scope>
    <source>
        <strain evidence="2 3">TS-15</strain>
    </source>
</reference>
<proteinExistence type="predicted"/>
<dbReference type="GO" id="GO:0050242">
    <property type="term" value="F:pyruvate, phosphate dikinase activity"/>
    <property type="evidence" value="ECO:0007669"/>
    <property type="project" value="UniProtKB-EC"/>
</dbReference>
<dbReference type="Pfam" id="PF01326">
    <property type="entry name" value="PPDK_N"/>
    <property type="match status" value="2"/>
</dbReference>
<dbReference type="PANTHER" id="PTHR22931:SF9">
    <property type="entry name" value="PYRUVATE, PHOSPHATE DIKINASE 1, CHLOROPLASTIC"/>
    <property type="match status" value="1"/>
</dbReference>
<dbReference type="EMBL" id="ATMT01000069">
    <property type="protein sequence ID" value="EPY05278.1"/>
    <property type="molecule type" value="Genomic_DNA"/>
</dbReference>
<accession>S9SMH3</accession>
<dbReference type="InterPro" id="IPR002192">
    <property type="entry name" value="PPDK_AMP/ATP-bd"/>
</dbReference>
<dbReference type="Gene3D" id="1.20.80.30">
    <property type="match status" value="1"/>
</dbReference>
<dbReference type="AlphaFoldDB" id="S9SMH3"/>
<gene>
    <name evidence="2" type="ORF">PAALTS15_21433</name>
</gene>
<keyword evidence="2" id="KW-0670">Pyruvate</keyword>
<organism evidence="2 3">
    <name type="scientific">Paenibacillus alvei TS-15</name>
    <dbReference type="NCBI Taxonomy" id="1117108"/>
    <lineage>
        <taxon>Bacteria</taxon>
        <taxon>Bacillati</taxon>
        <taxon>Bacillota</taxon>
        <taxon>Bacilli</taxon>
        <taxon>Bacillales</taxon>
        <taxon>Paenibacillaceae</taxon>
        <taxon>Paenibacillus</taxon>
    </lineage>
</organism>
<dbReference type="InterPro" id="IPR013815">
    <property type="entry name" value="ATP_grasp_subdomain_1"/>
</dbReference>
<keyword evidence="2" id="KW-0418">Kinase</keyword>
<dbReference type="GO" id="GO:0016301">
    <property type="term" value="F:kinase activity"/>
    <property type="evidence" value="ECO:0007669"/>
    <property type="project" value="UniProtKB-KW"/>
</dbReference>
<feature type="domain" description="Pyruvate phosphate dikinase AMP/ATP-binding" evidence="1">
    <location>
        <begin position="58"/>
        <end position="252"/>
    </location>
</feature>
<dbReference type="RefSeq" id="WP_021261512.1">
    <property type="nucleotide sequence ID" value="NZ_ATMT01000069.1"/>
</dbReference>
<sequence length="254" mass="28441">MTGVRVNSFRNGGKEDAELLGGKGANLAEMTKAGLPVPPGFTITTEMCRQYYSNGCRLPEGLMDEVLRAMVELERVQQRRFGSAECPLLVSVRSGAVTSMPGMMDTILNLGLTDQTVEGLAKLTHNRRFAYDCYRRFIQMYGSVVYNIEAVHFERILQQEKLLAGCTEDQQLTEESLNSLVQKFKQLIEVRSERLFPQDVKQQLQEAVEAVFLSWSSPRAKVYRKVHHIPHDQGTAVNIQSMVFGNMGETSGTG</sequence>
<feature type="domain" description="Pyruvate phosphate dikinase AMP/ATP-binding" evidence="1">
    <location>
        <begin position="18"/>
        <end position="54"/>
    </location>
</feature>
<feature type="non-terminal residue" evidence="2">
    <location>
        <position position="254"/>
    </location>
</feature>
<dbReference type="GO" id="GO:0005524">
    <property type="term" value="F:ATP binding"/>
    <property type="evidence" value="ECO:0007669"/>
    <property type="project" value="InterPro"/>
</dbReference>
<keyword evidence="2" id="KW-0808">Transferase</keyword>
<dbReference type="Gene3D" id="3.30.1490.20">
    <property type="entry name" value="ATP-grasp fold, A domain"/>
    <property type="match status" value="1"/>
</dbReference>
<dbReference type="Proteomes" id="UP000015344">
    <property type="component" value="Unassembled WGS sequence"/>
</dbReference>
<evidence type="ECO:0000259" key="1">
    <source>
        <dbReference type="Pfam" id="PF01326"/>
    </source>
</evidence>
<comment type="caution">
    <text evidence="2">The sequence shown here is derived from an EMBL/GenBank/DDBJ whole genome shotgun (WGS) entry which is preliminary data.</text>
</comment>